<feature type="domain" description="PAC" evidence="9">
    <location>
        <begin position="92"/>
        <end position="144"/>
    </location>
</feature>
<proteinExistence type="predicted"/>
<protein>
    <recommendedName>
        <fullName evidence="2">histidine kinase</fullName>
        <ecNumber evidence="2">2.7.13.3</ecNumber>
    </recommendedName>
</protein>
<dbReference type="SMART" id="SM00091">
    <property type="entry name" value="PAS"/>
    <property type="match status" value="1"/>
</dbReference>
<dbReference type="EMBL" id="CP053538">
    <property type="protein sequence ID" value="QJX49062.1"/>
    <property type="molecule type" value="Genomic_DNA"/>
</dbReference>
<feature type="domain" description="PAS" evidence="8">
    <location>
        <begin position="17"/>
        <end position="69"/>
    </location>
</feature>
<comment type="catalytic activity">
    <reaction evidence="1">
        <text>ATP + protein L-histidine = ADP + protein N-phospho-L-histidine.</text>
        <dbReference type="EC" id="2.7.13.3"/>
    </reaction>
</comment>
<evidence type="ECO:0000259" key="7">
    <source>
        <dbReference type="PROSITE" id="PS50109"/>
    </source>
</evidence>
<dbReference type="SUPFAM" id="SSF55874">
    <property type="entry name" value="ATPase domain of HSP90 chaperone/DNA topoisomerase II/histidine kinase"/>
    <property type="match status" value="1"/>
</dbReference>
<keyword evidence="6" id="KW-0175">Coiled coil</keyword>
<dbReference type="Proteomes" id="UP000501623">
    <property type="component" value="Chromosome"/>
</dbReference>
<dbReference type="Gene3D" id="3.30.565.10">
    <property type="entry name" value="Histidine kinase-like ATPase, C-terminal domain"/>
    <property type="match status" value="1"/>
</dbReference>
<dbReference type="Gene3D" id="3.30.450.20">
    <property type="entry name" value="PAS domain"/>
    <property type="match status" value="1"/>
</dbReference>
<dbReference type="NCBIfam" id="TIGR00229">
    <property type="entry name" value="sensory_box"/>
    <property type="match status" value="1"/>
</dbReference>
<sequence length="399" mass="45244">MSGPEKRALPALDLRLTQENLEDLYEYAPCGYCSCLPDGTLVKLNQTLLSWLGYTREELVANQCLQHLLVMGGRLHYETHCAPLLLLQNHVREISYTLRRKDGSTLPVLMNAVLLRDTDGQPLVVRVTLFDITERRKYEQELIRAKAQAEERREQLARANEQLTLQNGQLTRINAELDSFVYTASHDLRQPIDNMVGLFAELQRSATFHDPEAASMMGMFEEALQQILSTIAGLTEVVQQQRQLEQVPLEMVELQPFTEEIIRSLQPQISDQEATFELDFSAVPTLRLARPSLHSMLYNLLSNALKYAQPGRKPHVSISTARQEGLAVLSVQDNGRGIDLSRHRRELFQLFRRFHPEVVGLGMGLYLVNRLVHQAGGRVEVDSTVGQGTTFRIYLPMVA</sequence>
<dbReference type="SMART" id="SM00387">
    <property type="entry name" value="HATPase_c"/>
    <property type="match status" value="1"/>
</dbReference>
<dbReference type="GO" id="GO:0000155">
    <property type="term" value="F:phosphorelay sensor kinase activity"/>
    <property type="evidence" value="ECO:0007669"/>
    <property type="project" value="InterPro"/>
</dbReference>
<feature type="domain" description="Histidine kinase" evidence="7">
    <location>
        <begin position="183"/>
        <end position="399"/>
    </location>
</feature>
<evidence type="ECO:0000256" key="3">
    <source>
        <dbReference type="ARBA" id="ARBA00022553"/>
    </source>
</evidence>
<dbReference type="PANTHER" id="PTHR43304">
    <property type="entry name" value="PHYTOCHROME-LIKE PROTEIN CPH1"/>
    <property type="match status" value="1"/>
</dbReference>
<organism evidence="10 11">
    <name type="scientific">Hymenobacter taeanensis</name>
    <dbReference type="NCBI Taxonomy" id="2735321"/>
    <lineage>
        <taxon>Bacteria</taxon>
        <taxon>Pseudomonadati</taxon>
        <taxon>Bacteroidota</taxon>
        <taxon>Cytophagia</taxon>
        <taxon>Cytophagales</taxon>
        <taxon>Hymenobacteraceae</taxon>
        <taxon>Hymenobacter</taxon>
    </lineage>
</organism>
<dbReference type="SUPFAM" id="SSF47384">
    <property type="entry name" value="Homodimeric domain of signal transducing histidine kinase"/>
    <property type="match status" value="1"/>
</dbReference>
<feature type="coiled-coil region" evidence="6">
    <location>
        <begin position="135"/>
        <end position="176"/>
    </location>
</feature>
<evidence type="ECO:0000256" key="2">
    <source>
        <dbReference type="ARBA" id="ARBA00012438"/>
    </source>
</evidence>
<dbReference type="EC" id="2.7.13.3" evidence="2"/>
<dbReference type="InterPro" id="IPR001610">
    <property type="entry name" value="PAC"/>
</dbReference>
<dbReference type="PROSITE" id="PS50112">
    <property type="entry name" value="PAS"/>
    <property type="match status" value="1"/>
</dbReference>
<dbReference type="SUPFAM" id="SSF55785">
    <property type="entry name" value="PYP-like sensor domain (PAS domain)"/>
    <property type="match status" value="1"/>
</dbReference>
<dbReference type="InterPro" id="IPR052162">
    <property type="entry name" value="Sensor_kinase/Photoreceptor"/>
</dbReference>
<dbReference type="InterPro" id="IPR005467">
    <property type="entry name" value="His_kinase_dom"/>
</dbReference>
<dbReference type="PROSITE" id="PS50113">
    <property type="entry name" value="PAC"/>
    <property type="match status" value="1"/>
</dbReference>
<keyword evidence="3" id="KW-0597">Phosphoprotein</keyword>
<dbReference type="PANTHER" id="PTHR43304:SF1">
    <property type="entry name" value="PAC DOMAIN-CONTAINING PROTEIN"/>
    <property type="match status" value="1"/>
</dbReference>
<evidence type="ECO:0000256" key="6">
    <source>
        <dbReference type="SAM" id="Coils"/>
    </source>
</evidence>
<dbReference type="CDD" id="cd00130">
    <property type="entry name" value="PAS"/>
    <property type="match status" value="1"/>
</dbReference>
<dbReference type="InterPro" id="IPR000014">
    <property type="entry name" value="PAS"/>
</dbReference>
<dbReference type="Pfam" id="PF13426">
    <property type="entry name" value="PAS_9"/>
    <property type="match status" value="1"/>
</dbReference>
<dbReference type="InterPro" id="IPR036097">
    <property type="entry name" value="HisK_dim/P_sf"/>
</dbReference>
<dbReference type="PRINTS" id="PR00344">
    <property type="entry name" value="BCTRLSENSOR"/>
</dbReference>
<dbReference type="InterPro" id="IPR003594">
    <property type="entry name" value="HATPase_dom"/>
</dbReference>
<evidence type="ECO:0000256" key="4">
    <source>
        <dbReference type="ARBA" id="ARBA00022679"/>
    </source>
</evidence>
<dbReference type="InterPro" id="IPR035965">
    <property type="entry name" value="PAS-like_dom_sf"/>
</dbReference>
<dbReference type="SMART" id="SM00086">
    <property type="entry name" value="PAC"/>
    <property type="match status" value="1"/>
</dbReference>
<gene>
    <name evidence="10" type="ORF">HMJ29_19990</name>
</gene>
<dbReference type="Gene3D" id="1.10.287.130">
    <property type="match status" value="1"/>
</dbReference>
<dbReference type="PROSITE" id="PS50109">
    <property type="entry name" value="HIS_KIN"/>
    <property type="match status" value="1"/>
</dbReference>
<evidence type="ECO:0000313" key="11">
    <source>
        <dbReference type="Proteomes" id="UP000501623"/>
    </source>
</evidence>
<dbReference type="KEGG" id="hts:HMJ29_19990"/>
<evidence type="ECO:0000256" key="5">
    <source>
        <dbReference type="ARBA" id="ARBA00022777"/>
    </source>
</evidence>
<dbReference type="InterPro" id="IPR036890">
    <property type="entry name" value="HATPase_C_sf"/>
</dbReference>
<keyword evidence="5 10" id="KW-0418">Kinase</keyword>
<evidence type="ECO:0000313" key="10">
    <source>
        <dbReference type="EMBL" id="QJX49062.1"/>
    </source>
</evidence>
<name>A0A6M6BM40_9BACT</name>
<evidence type="ECO:0000256" key="1">
    <source>
        <dbReference type="ARBA" id="ARBA00000085"/>
    </source>
</evidence>
<dbReference type="Pfam" id="PF02518">
    <property type="entry name" value="HATPase_c"/>
    <property type="match status" value="1"/>
</dbReference>
<keyword evidence="4" id="KW-0808">Transferase</keyword>
<evidence type="ECO:0000259" key="8">
    <source>
        <dbReference type="PROSITE" id="PS50112"/>
    </source>
</evidence>
<evidence type="ECO:0000259" key="9">
    <source>
        <dbReference type="PROSITE" id="PS50113"/>
    </source>
</evidence>
<keyword evidence="11" id="KW-1185">Reference proteome</keyword>
<reference evidence="10 11" key="1">
    <citation type="submission" date="2020-05" db="EMBL/GenBank/DDBJ databases">
        <title>Complete genome sequence of Hymenobacter sp. TS19 in Coasted Sand Dune.</title>
        <authorList>
            <person name="Lee J.-H."/>
            <person name="Jung J.-H."/>
            <person name="Jeong S."/>
            <person name="Zhao L."/>
            <person name="Kim M.-K."/>
            <person name="Seo H.-S."/>
            <person name="Lim S."/>
        </authorList>
    </citation>
    <scope>NUCLEOTIDE SEQUENCE [LARGE SCALE GENOMIC DNA]</scope>
    <source>
        <strain evidence="10 11">TS19</strain>
    </source>
</reference>
<dbReference type="RefSeq" id="WP_171593149.1">
    <property type="nucleotide sequence ID" value="NZ_CP053538.1"/>
</dbReference>
<dbReference type="AlphaFoldDB" id="A0A6M6BM40"/>
<dbReference type="InterPro" id="IPR004358">
    <property type="entry name" value="Sig_transdc_His_kin-like_C"/>
</dbReference>
<dbReference type="InterPro" id="IPR000700">
    <property type="entry name" value="PAS-assoc_C"/>
</dbReference>
<accession>A0A6M6BM40</accession>